<proteinExistence type="predicted"/>
<comment type="caution">
    <text evidence="1">The sequence shown here is derived from an EMBL/GenBank/DDBJ whole genome shotgun (WGS) entry which is preliminary data.</text>
</comment>
<dbReference type="Proteomes" id="UP001054821">
    <property type="component" value="Chromosome 1"/>
</dbReference>
<reference evidence="1 2" key="1">
    <citation type="journal article" date="2022" name="G3 (Bethesda)">
        <title>Whole-genome sequence and methylome profiling of the almond [Prunus dulcis (Mill.) D.A. Webb] cultivar 'Nonpareil'.</title>
        <authorList>
            <person name="D'Amico-Willman K.M."/>
            <person name="Ouma W.Z."/>
            <person name="Meulia T."/>
            <person name="Sideli G.M."/>
            <person name="Gradziel T.M."/>
            <person name="Fresnedo-Ramirez J."/>
        </authorList>
    </citation>
    <scope>NUCLEOTIDE SEQUENCE [LARGE SCALE GENOMIC DNA]</scope>
    <source>
        <strain evidence="1">Clone GOH B32 T37-40</strain>
    </source>
</reference>
<name>A0AAD4ZN14_PRUDU</name>
<dbReference type="EMBL" id="JAJFAZ020000001">
    <property type="protein sequence ID" value="KAI5351059.1"/>
    <property type="molecule type" value="Genomic_DNA"/>
</dbReference>
<evidence type="ECO:0000313" key="2">
    <source>
        <dbReference type="Proteomes" id="UP001054821"/>
    </source>
</evidence>
<dbReference type="AlphaFoldDB" id="A0AAD4ZN14"/>
<keyword evidence="2" id="KW-1185">Reference proteome</keyword>
<sequence length="93" mass="10115">MPCSGYTNWESSSVTPVCVTARVSPSRSSTRRNLPAPASCPFVPDVKVEDLNVVISLAGIRRFLSASDSRFVELASYSRGVRALRQDPVESLI</sequence>
<evidence type="ECO:0000313" key="1">
    <source>
        <dbReference type="EMBL" id="KAI5351059.1"/>
    </source>
</evidence>
<protein>
    <submittedName>
        <fullName evidence="1">Uncharacterized protein</fullName>
    </submittedName>
</protein>
<gene>
    <name evidence="1" type="ORF">L3X38_003950</name>
</gene>
<organism evidence="1 2">
    <name type="scientific">Prunus dulcis</name>
    <name type="common">Almond</name>
    <name type="synonym">Amygdalus dulcis</name>
    <dbReference type="NCBI Taxonomy" id="3755"/>
    <lineage>
        <taxon>Eukaryota</taxon>
        <taxon>Viridiplantae</taxon>
        <taxon>Streptophyta</taxon>
        <taxon>Embryophyta</taxon>
        <taxon>Tracheophyta</taxon>
        <taxon>Spermatophyta</taxon>
        <taxon>Magnoliopsida</taxon>
        <taxon>eudicotyledons</taxon>
        <taxon>Gunneridae</taxon>
        <taxon>Pentapetalae</taxon>
        <taxon>rosids</taxon>
        <taxon>fabids</taxon>
        <taxon>Rosales</taxon>
        <taxon>Rosaceae</taxon>
        <taxon>Amygdaloideae</taxon>
        <taxon>Amygdaleae</taxon>
        <taxon>Prunus</taxon>
    </lineage>
</organism>
<accession>A0AAD4ZN14</accession>